<evidence type="ECO:0000256" key="2">
    <source>
        <dbReference type="ARBA" id="ARBA00022670"/>
    </source>
</evidence>
<name>A0A976M594_THEOR</name>
<dbReference type="PANTHER" id="PTHR13683">
    <property type="entry name" value="ASPARTYL PROTEASES"/>
    <property type="match status" value="1"/>
</dbReference>
<keyword evidence="4 8" id="KW-0064">Aspartyl protease</keyword>
<dbReference type="EMBL" id="CP056066">
    <property type="protein sequence ID" value="UKJ88688.2"/>
    <property type="molecule type" value="Genomic_DNA"/>
</dbReference>
<sequence>MSMLLIFWMTIDFGNKFYVIRWSLASKIKPRPSKRSVRSSFLRTTESIPEPSERDNDNYGFVKGLIKVNVFGNLHKFAYYYVYVGIGNPKTKQMLIIDTGSQLINVACGRCKECGKHLLPNYELGSSLTHKLIDCDSEFCKTVEGRCGVDESCLFNESYSEGSNVEGKIIGDLISFDTKNDSSDLSTFFNYIGCVTNESKLIKTQITNGILGLSKSDKPTLVNHEYFETQSFIEKYLTDHFRPLKKIFSLCLSENGGVMTLGGIDEELNLKIKNKAQVIWAPLVKSEFYIIKVLDVSFQENKIEIKNKKFVLDTGTTISTLEKEVFEKIHKIFEDACDDITKLSNEKKTSSRCAVDKKTGKMCFSDISKLPSIFLTFENGSNFEWTSDSYMINRTNKKTVNDYSWWCLGIERSKNNENILGATFFKNNHIIFNLNKEIVGFSAGKCPENVV</sequence>
<dbReference type="GO" id="GO:0012505">
    <property type="term" value="C:endomembrane system"/>
    <property type="evidence" value="ECO:0007669"/>
    <property type="project" value="UniProtKB-SubCell"/>
</dbReference>
<dbReference type="PRINTS" id="PR00792">
    <property type="entry name" value="PEPSIN"/>
</dbReference>
<evidence type="ECO:0000259" key="9">
    <source>
        <dbReference type="PROSITE" id="PS51767"/>
    </source>
</evidence>
<dbReference type="PROSITE" id="PS00141">
    <property type="entry name" value="ASP_PROTEASE"/>
    <property type="match status" value="1"/>
</dbReference>
<evidence type="ECO:0000313" key="11">
    <source>
        <dbReference type="Proteomes" id="UP000244803"/>
    </source>
</evidence>
<feature type="active site" evidence="7">
    <location>
        <position position="313"/>
    </location>
</feature>
<keyword evidence="3" id="KW-0732">Signal</keyword>
<feature type="active site" evidence="7">
    <location>
        <position position="98"/>
    </location>
</feature>
<dbReference type="SUPFAM" id="SSF50630">
    <property type="entry name" value="Acid proteases"/>
    <property type="match status" value="1"/>
</dbReference>
<evidence type="ECO:0000256" key="5">
    <source>
        <dbReference type="ARBA" id="ARBA00022801"/>
    </source>
</evidence>
<keyword evidence="5 8" id="KW-0378">Hydrolase</keyword>
<reference evidence="10" key="1">
    <citation type="submission" date="2022-07" db="EMBL/GenBank/DDBJ databases">
        <title>Evaluation of T. orientalis genome assembly methods using nanopore sequencing and analysis of variation between genomes.</title>
        <authorList>
            <person name="Yam J."/>
            <person name="Micallef M.L."/>
            <person name="Liu M."/>
            <person name="Djordjevic S.P."/>
            <person name="Bogema D.R."/>
            <person name="Jenkins C."/>
        </authorList>
    </citation>
    <scope>NUCLEOTIDE SEQUENCE</scope>
    <source>
        <strain evidence="10">Fish Creek</strain>
    </source>
</reference>
<evidence type="ECO:0000256" key="3">
    <source>
        <dbReference type="ARBA" id="ARBA00022729"/>
    </source>
</evidence>
<protein>
    <submittedName>
        <fullName evidence="10">Aspartyl(Acid) protease</fullName>
    </submittedName>
</protein>
<dbReference type="GO" id="GO:0004190">
    <property type="term" value="F:aspartic-type endopeptidase activity"/>
    <property type="evidence" value="ECO:0007669"/>
    <property type="project" value="UniProtKB-KW"/>
</dbReference>
<comment type="subcellular location">
    <subcellularLocation>
        <location evidence="6">Endomembrane system</location>
        <topology evidence="6">Single-pass type I membrane protein</topology>
    </subcellularLocation>
</comment>
<dbReference type="PROSITE" id="PS51767">
    <property type="entry name" value="PEPTIDASE_A1"/>
    <property type="match status" value="1"/>
</dbReference>
<evidence type="ECO:0000313" key="10">
    <source>
        <dbReference type="EMBL" id="UKJ88688.2"/>
    </source>
</evidence>
<comment type="similarity">
    <text evidence="1 8">Belongs to the peptidase A1 family.</text>
</comment>
<dbReference type="InterPro" id="IPR021109">
    <property type="entry name" value="Peptidase_aspartic_dom_sf"/>
</dbReference>
<dbReference type="PANTHER" id="PTHR13683:SF375">
    <property type="entry name" value="PEPTIDASE A1 DOMAIN-CONTAINING PROTEIN"/>
    <property type="match status" value="1"/>
</dbReference>
<dbReference type="AlphaFoldDB" id="A0A976M594"/>
<accession>A0A976M594</accession>
<dbReference type="InterPro" id="IPR001461">
    <property type="entry name" value="Aspartic_peptidase_A1"/>
</dbReference>
<keyword evidence="2 8" id="KW-0645">Protease</keyword>
<dbReference type="Pfam" id="PF00026">
    <property type="entry name" value="Asp"/>
    <property type="match status" value="1"/>
</dbReference>
<evidence type="ECO:0000256" key="1">
    <source>
        <dbReference type="ARBA" id="ARBA00007447"/>
    </source>
</evidence>
<dbReference type="GO" id="GO:0006508">
    <property type="term" value="P:proteolysis"/>
    <property type="evidence" value="ECO:0007669"/>
    <property type="project" value="UniProtKB-KW"/>
</dbReference>
<dbReference type="Proteomes" id="UP000244803">
    <property type="component" value="Chromosome 3"/>
</dbReference>
<evidence type="ECO:0000256" key="8">
    <source>
        <dbReference type="RuleBase" id="RU000454"/>
    </source>
</evidence>
<proteinExistence type="inferred from homology"/>
<dbReference type="OrthoDB" id="2747330at2759"/>
<dbReference type="InterPro" id="IPR001969">
    <property type="entry name" value="Aspartic_peptidase_AS"/>
</dbReference>
<dbReference type="InterPro" id="IPR033121">
    <property type="entry name" value="PEPTIDASE_A1"/>
</dbReference>
<organism evidence="10 11">
    <name type="scientific">Theileria orientalis</name>
    <dbReference type="NCBI Taxonomy" id="68886"/>
    <lineage>
        <taxon>Eukaryota</taxon>
        <taxon>Sar</taxon>
        <taxon>Alveolata</taxon>
        <taxon>Apicomplexa</taxon>
        <taxon>Aconoidasida</taxon>
        <taxon>Piroplasmida</taxon>
        <taxon>Theileriidae</taxon>
        <taxon>Theileria</taxon>
    </lineage>
</organism>
<dbReference type="Gene3D" id="2.40.70.10">
    <property type="entry name" value="Acid Proteases"/>
    <property type="match status" value="2"/>
</dbReference>
<evidence type="ECO:0000256" key="6">
    <source>
        <dbReference type="ARBA" id="ARBA00046288"/>
    </source>
</evidence>
<evidence type="ECO:0000256" key="4">
    <source>
        <dbReference type="ARBA" id="ARBA00022750"/>
    </source>
</evidence>
<gene>
    <name evidence="10" type="ORF">MACJ_001932</name>
</gene>
<evidence type="ECO:0000256" key="7">
    <source>
        <dbReference type="PIRSR" id="PIRSR601461-1"/>
    </source>
</evidence>
<feature type="domain" description="Peptidase A1" evidence="9">
    <location>
        <begin position="80"/>
        <end position="442"/>
    </location>
</feature>